<dbReference type="PANTHER" id="PTHR47759">
    <property type="entry name" value="OS04G0509100 PROTEIN"/>
    <property type="match status" value="1"/>
</dbReference>
<dbReference type="EMBL" id="SDMP01000020">
    <property type="protein sequence ID" value="RYQ85316.1"/>
    <property type="molecule type" value="Genomic_DNA"/>
</dbReference>
<reference evidence="2 3" key="1">
    <citation type="submission" date="2019-01" db="EMBL/GenBank/DDBJ databases">
        <title>Sequencing of cultivated peanut Arachis hypogaea provides insights into genome evolution and oil improvement.</title>
        <authorList>
            <person name="Chen X."/>
        </authorList>
    </citation>
    <scope>NUCLEOTIDE SEQUENCE [LARGE SCALE GENOMIC DNA]</scope>
    <source>
        <strain evidence="3">cv. Fuhuasheng</strain>
        <tissue evidence="2">Leaves</tissue>
    </source>
</reference>
<feature type="compositionally biased region" description="Basic and acidic residues" evidence="1">
    <location>
        <begin position="115"/>
        <end position="134"/>
    </location>
</feature>
<dbReference type="STRING" id="3818.A0A444X6J4"/>
<feature type="region of interest" description="Disordered" evidence="1">
    <location>
        <begin position="114"/>
        <end position="138"/>
    </location>
</feature>
<gene>
    <name evidence="2" type="ORF">Ahy_B10g104844</name>
</gene>
<organism evidence="2 3">
    <name type="scientific">Arachis hypogaea</name>
    <name type="common">Peanut</name>
    <dbReference type="NCBI Taxonomy" id="3818"/>
    <lineage>
        <taxon>Eukaryota</taxon>
        <taxon>Viridiplantae</taxon>
        <taxon>Streptophyta</taxon>
        <taxon>Embryophyta</taxon>
        <taxon>Tracheophyta</taxon>
        <taxon>Spermatophyta</taxon>
        <taxon>Magnoliopsida</taxon>
        <taxon>eudicotyledons</taxon>
        <taxon>Gunneridae</taxon>
        <taxon>Pentapetalae</taxon>
        <taxon>rosids</taxon>
        <taxon>fabids</taxon>
        <taxon>Fabales</taxon>
        <taxon>Fabaceae</taxon>
        <taxon>Papilionoideae</taxon>
        <taxon>50 kb inversion clade</taxon>
        <taxon>dalbergioids sensu lato</taxon>
        <taxon>Dalbergieae</taxon>
        <taxon>Pterocarpus clade</taxon>
        <taxon>Arachis</taxon>
    </lineage>
</organism>
<dbReference type="AlphaFoldDB" id="A0A444X6J4"/>
<dbReference type="PANTHER" id="PTHR47759:SF2">
    <property type="entry name" value="TRIGLYCERIDE LIPASE"/>
    <property type="match status" value="1"/>
</dbReference>
<proteinExistence type="predicted"/>
<comment type="caution">
    <text evidence="2">The sequence shown here is derived from an EMBL/GenBank/DDBJ whole genome shotgun (WGS) entry which is preliminary data.</text>
</comment>
<evidence type="ECO:0000313" key="2">
    <source>
        <dbReference type="EMBL" id="RYQ85316.1"/>
    </source>
</evidence>
<name>A0A444X6J4_ARAHY</name>
<sequence length="197" mass="22275">MLKWLRCEFWCRKVEQIAEEADSLRQSLDKYNIKNQKQITEAKERAKLLGLANGDSSHVLRIFDEEAQAIQSLGLSVLEKLKWDGLEFLNKIGSQSQNIAENIYIQFGLALPGSTDDKDQRSDKDNTRNNDKTSDQPAIAVIQSSLPENGLLLDEKKAEEMRALFSTAESAVEAWAMMTTSLGHPSYIKSEFEKYVS</sequence>
<protein>
    <submittedName>
        <fullName evidence="2">Uncharacterized protein</fullName>
    </submittedName>
</protein>
<accession>A0A444X6J4</accession>
<dbReference type="Proteomes" id="UP000289738">
    <property type="component" value="Chromosome B10"/>
</dbReference>
<evidence type="ECO:0000256" key="1">
    <source>
        <dbReference type="SAM" id="MobiDB-lite"/>
    </source>
</evidence>
<keyword evidence="3" id="KW-1185">Reference proteome</keyword>
<evidence type="ECO:0000313" key="3">
    <source>
        <dbReference type="Proteomes" id="UP000289738"/>
    </source>
</evidence>